<feature type="compositionally biased region" description="Polar residues" evidence="11">
    <location>
        <begin position="159"/>
        <end position="168"/>
    </location>
</feature>
<comment type="caution">
    <text evidence="15">The sequence shown here is derived from an EMBL/GenBank/DDBJ whole genome shotgun (WGS) entry which is preliminary data.</text>
</comment>
<keyword evidence="16" id="KW-1185">Reference proteome</keyword>
<feature type="transmembrane region" description="Helical" evidence="12">
    <location>
        <begin position="670"/>
        <end position="696"/>
    </location>
</feature>
<dbReference type="Proteomes" id="UP000770661">
    <property type="component" value="Unassembled WGS sequence"/>
</dbReference>
<evidence type="ECO:0000256" key="13">
    <source>
        <dbReference type="SAM" id="SignalP"/>
    </source>
</evidence>
<dbReference type="GO" id="GO:0004930">
    <property type="term" value="F:G protein-coupled receptor activity"/>
    <property type="evidence" value="ECO:0007669"/>
    <property type="project" value="UniProtKB-KW"/>
</dbReference>
<protein>
    <recommendedName>
        <fullName evidence="14">G-protein coupled receptors family 1 profile domain-containing protein</fullName>
    </recommendedName>
</protein>
<name>A0A8J5CVV0_CHIOP</name>
<evidence type="ECO:0000256" key="9">
    <source>
        <dbReference type="ARBA" id="ARBA00023180"/>
    </source>
</evidence>
<keyword evidence="7 12" id="KW-0472">Membrane</keyword>
<keyword evidence="5 12" id="KW-1133">Transmembrane helix</keyword>
<keyword evidence="8" id="KW-0675">Receptor</keyword>
<evidence type="ECO:0000256" key="11">
    <source>
        <dbReference type="SAM" id="MobiDB-lite"/>
    </source>
</evidence>
<sequence length="775" mass="87040">MVATPSLEFSGILPTSFLLLHLTVMGSVCITGPEGGGDIPAMTTNLKNPPNDHIEIHHQPKSRRSPVASVHGSPTPLRPPEALAVPGKPWTIKTENRISFHLMGFERPRLISPEHIDVPMDEITKTVWNSGHSDPARHKREADDQGATGEASTKPPIIGNTTFPTESSTNMYTDASAVYAPPERSTVGNMYLCDHPPKKFSPGFHGSSWEACLQYDTTWETSFRDTRDMCNGVYSLTETNPEAFTIATYQSEVGPLDVIAHKNYVKICLPLFRRFNKCEERKFLTICWDDRVVFFHSSICPQFFNDLYLAGFLLDNNTECFHEFCEGRQSVVDGEIGGLLYRLTNTKHSLDDAPNCGYMSESLEHIYREYNGTLYLVVNDHWPCCYPLYKVIWAGLPEDHGLNGAWSYLPAACQAGEVLLLMFVGCVMVGSIGGNLLVVMVMLGGGHHSQESSLLRTSLAFSDLLTATFVIVPSFVQHLSPFFSTPDYFEVTPDMELTSEPINVTSKILITNSFSRESGFPVFQSLLFHVTSTASLLMLMVLSVERFVITGRYLKYKDYFTYCRTLFAITASWSTSLGNALWFAAHDGGGLSTQWLTFEKLPTGASGDGPGGFRDVIYHGQFLIFLLLGLTVVTFSGLAIKNFVKQQIHVAKEWKSLKMKASPQYSKDNWHVLTTMSLMFVLFLTSTIPLATNILFNSIAYTFPQHKLFSYLTWWLFIAACAWNPWVYNFRSHQFKEDLTNFWCHVLQTWRRKEWLGAEESQTMPATSLPSASYA</sequence>
<feature type="transmembrane region" description="Helical" evidence="12">
    <location>
        <begin position="418"/>
        <end position="442"/>
    </location>
</feature>
<evidence type="ECO:0000256" key="12">
    <source>
        <dbReference type="SAM" id="Phobius"/>
    </source>
</evidence>
<keyword evidence="9" id="KW-0325">Glycoprotein</keyword>
<evidence type="ECO:0000256" key="7">
    <source>
        <dbReference type="ARBA" id="ARBA00023136"/>
    </source>
</evidence>
<dbReference type="OrthoDB" id="6376512at2759"/>
<feature type="transmembrane region" description="Helical" evidence="12">
    <location>
        <begin position="708"/>
        <end position="728"/>
    </location>
</feature>
<dbReference type="CDD" id="cd00637">
    <property type="entry name" value="7tm_classA_rhodopsin-like"/>
    <property type="match status" value="1"/>
</dbReference>
<evidence type="ECO:0000256" key="8">
    <source>
        <dbReference type="ARBA" id="ARBA00023170"/>
    </source>
</evidence>
<feature type="transmembrane region" description="Helical" evidence="12">
    <location>
        <begin position="565"/>
        <end position="585"/>
    </location>
</feature>
<accession>A0A8J5CVV0</accession>
<dbReference type="EMBL" id="JACEEZ010012120">
    <property type="protein sequence ID" value="KAG0720872.1"/>
    <property type="molecule type" value="Genomic_DNA"/>
</dbReference>
<keyword evidence="10" id="KW-0807">Transducer</keyword>
<proteinExistence type="inferred from homology"/>
<dbReference type="SUPFAM" id="SSF81321">
    <property type="entry name" value="Family A G protein-coupled receptor-like"/>
    <property type="match status" value="1"/>
</dbReference>
<dbReference type="InterPro" id="IPR017452">
    <property type="entry name" value="GPCR_Rhodpsn_7TM"/>
</dbReference>
<evidence type="ECO:0000259" key="14">
    <source>
        <dbReference type="PROSITE" id="PS50262"/>
    </source>
</evidence>
<dbReference type="PANTHER" id="PTHR24246:SF27">
    <property type="entry name" value="ADENOSINE RECEPTOR, ISOFORM A"/>
    <property type="match status" value="1"/>
</dbReference>
<feature type="transmembrane region" description="Helical" evidence="12">
    <location>
        <begin position="454"/>
        <end position="476"/>
    </location>
</feature>
<keyword evidence="13" id="KW-0732">Signal</keyword>
<dbReference type="AlphaFoldDB" id="A0A8J5CVV0"/>
<organism evidence="15 16">
    <name type="scientific">Chionoecetes opilio</name>
    <name type="common">Atlantic snow crab</name>
    <name type="synonym">Cancer opilio</name>
    <dbReference type="NCBI Taxonomy" id="41210"/>
    <lineage>
        <taxon>Eukaryota</taxon>
        <taxon>Metazoa</taxon>
        <taxon>Ecdysozoa</taxon>
        <taxon>Arthropoda</taxon>
        <taxon>Crustacea</taxon>
        <taxon>Multicrustacea</taxon>
        <taxon>Malacostraca</taxon>
        <taxon>Eumalacostraca</taxon>
        <taxon>Eucarida</taxon>
        <taxon>Decapoda</taxon>
        <taxon>Pleocyemata</taxon>
        <taxon>Brachyura</taxon>
        <taxon>Eubrachyura</taxon>
        <taxon>Majoidea</taxon>
        <taxon>Majidae</taxon>
        <taxon>Chionoecetes</taxon>
    </lineage>
</organism>
<feature type="region of interest" description="Disordered" evidence="11">
    <location>
        <begin position="128"/>
        <end position="168"/>
    </location>
</feature>
<evidence type="ECO:0000313" key="15">
    <source>
        <dbReference type="EMBL" id="KAG0720872.1"/>
    </source>
</evidence>
<evidence type="ECO:0000256" key="1">
    <source>
        <dbReference type="ARBA" id="ARBA00004651"/>
    </source>
</evidence>
<dbReference type="Gene3D" id="1.20.1070.10">
    <property type="entry name" value="Rhodopsin 7-helix transmembrane proteins"/>
    <property type="match status" value="1"/>
</dbReference>
<dbReference type="InterPro" id="IPR000276">
    <property type="entry name" value="GPCR_Rhodpsn"/>
</dbReference>
<feature type="compositionally biased region" description="Basic and acidic residues" evidence="11">
    <location>
        <begin position="134"/>
        <end position="143"/>
    </location>
</feature>
<comment type="similarity">
    <text evidence="2">Belongs to the G-protein coupled receptor 1 family.</text>
</comment>
<evidence type="ECO:0000256" key="3">
    <source>
        <dbReference type="ARBA" id="ARBA00022475"/>
    </source>
</evidence>
<keyword evidence="6" id="KW-0297">G-protein coupled receptor</keyword>
<dbReference type="PRINTS" id="PR00237">
    <property type="entry name" value="GPCRRHODOPSN"/>
</dbReference>
<dbReference type="PANTHER" id="PTHR24246">
    <property type="entry name" value="OLFACTORY RECEPTOR AND ADENOSINE RECEPTOR"/>
    <property type="match status" value="1"/>
</dbReference>
<evidence type="ECO:0000313" key="16">
    <source>
        <dbReference type="Proteomes" id="UP000770661"/>
    </source>
</evidence>
<feature type="signal peptide" evidence="13">
    <location>
        <begin position="1"/>
        <end position="29"/>
    </location>
</feature>
<feature type="domain" description="G-protein coupled receptors family 1 profile" evidence="14">
    <location>
        <begin position="434"/>
        <end position="728"/>
    </location>
</feature>
<dbReference type="GO" id="GO:0005886">
    <property type="term" value="C:plasma membrane"/>
    <property type="evidence" value="ECO:0007669"/>
    <property type="project" value="UniProtKB-SubCell"/>
</dbReference>
<feature type="chain" id="PRO_5035325070" description="G-protein coupled receptors family 1 profile domain-containing protein" evidence="13">
    <location>
        <begin position="30"/>
        <end position="775"/>
    </location>
</feature>
<comment type="subcellular location">
    <subcellularLocation>
        <location evidence="1">Cell membrane</location>
        <topology evidence="1">Multi-pass membrane protein</topology>
    </subcellularLocation>
</comment>
<feature type="transmembrane region" description="Helical" evidence="12">
    <location>
        <begin position="522"/>
        <end position="544"/>
    </location>
</feature>
<reference evidence="15" key="1">
    <citation type="submission" date="2020-07" db="EMBL/GenBank/DDBJ databases">
        <title>The High-quality genome of the commercially important snow crab, Chionoecetes opilio.</title>
        <authorList>
            <person name="Jeong J.-H."/>
            <person name="Ryu S."/>
        </authorList>
    </citation>
    <scope>NUCLEOTIDE SEQUENCE</scope>
    <source>
        <strain evidence="15">MADBK_172401_WGS</strain>
        <tissue evidence="15">Digestive gland</tissue>
    </source>
</reference>
<evidence type="ECO:0000256" key="5">
    <source>
        <dbReference type="ARBA" id="ARBA00022989"/>
    </source>
</evidence>
<feature type="transmembrane region" description="Helical" evidence="12">
    <location>
        <begin position="616"/>
        <end position="640"/>
    </location>
</feature>
<gene>
    <name evidence="15" type="ORF">GWK47_047599</name>
</gene>
<evidence type="ECO:0000256" key="6">
    <source>
        <dbReference type="ARBA" id="ARBA00023040"/>
    </source>
</evidence>
<evidence type="ECO:0000256" key="2">
    <source>
        <dbReference type="ARBA" id="ARBA00010663"/>
    </source>
</evidence>
<evidence type="ECO:0000256" key="10">
    <source>
        <dbReference type="ARBA" id="ARBA00023224"/>
    </source>
</evidence>
<keyword evidence="4 12" id="KW-0812">Transmembrane</keyword>
<keyword evidence="3" id="KW-1003">Cell membrane</keyword>
<dbReference type="PROSITE" id="PS50262">
    <property type="entry name" value="G_PROTEIN_RECEP_F1_2"/>
    <property type="match status" value="1"/>
</dbReference>
<evidence type="ECO:0000256" key="4">
    <source>
        <dbReference type="ARBA" id="ARBA00022692"/>
    </source>
</evidence>
<feature type="region of interest" description="Disordered" evidence="11">
    <location>
        <begin position="57"/>
        <end position="86"/>
    </location>
</feature>
<dbReference type="Pfam" id="PF00001">
    <property type="entry name" value="7tm_1"/>
    <property type="match status" value="1"/>
</dbReference>